<name>A0AAP0C7Q5_9ASTR</name>
<evidence type="ECO:0000313" key="1">
    <source>
        <dbReference type="EMBL" id="KAK9048398.1"/>
    </source>
</evidence>
<proteinExistence type="predicted"/>
<keyword evidence="2" id="KW-1185">Reference proteome</keyword>
<sequence length="137" mass="15395">MMCCPLCYANFDSIDHLFFRCSYSASVWSTIRTKLGLGDINHVWTDIILKLCAVAGSKSFESIVARIGVAAASYYVWQERNNRLFRNQTRPPDVLAGIILGVTRLRLVSLTYKRSLNVAVKLAKWNISESDLFDNGG</sequence>
<evidence type="ECO:0000313" key="2">
    <source>
        <dbReference type="Proteomes" id="UP001408789"/>
    </source>
</evidence>
<organism evidence="1 2">
    <name type="scientific">Deinandra increscens subsp. villosa</name>
    <dbReference type="NCBI Taxonomy" id="3103831"/>
    <lineage>
        <taxon>Eukaryota</taxon>
        <taxon>Viridiplantae</taxon>
        <taxon>Streptophyta</taxon>
        <taxon>Embryophyta</taxon>
        <taxon>Tracheophyta</taxon>
        <taxon>Spermatophyta</taxon>
        <taxon>Magnoliopsida</taxon>
        <taxon>eudicotyledons</taxon>
        <taxon>Gunneridae</taxon>
        <taxon>Pentapetalae</taxon>
        <taxon>asterids</taxon>
        <taxon>campanulids</taxon>
        <taxon>Asterales</taxon>
        <taxon>Asteraceae</taxon>
        <taxon>Asteroideae</taxon>
        <taxon>Heliantheae alliance</taxon>
        <taxon>Madieae</taxon>
        <taxon>Madiinae</taxon>
        <taxon>Deinandra</taxon>
    </lineage>
</organism>
<evidence type="ECO:0008006" key="3">
    <source>
        <dbReference type="Google" id="ProtNLM"/>
    </source>
</evidence>
<protein>
    <recommendedName>
        <fullName evidence="3">Reverse transcriptase zinc-binding domain-containing protein</fullName>
    </recommendedName>
</protein>
<dbReference type="PANTHER" id="PTHR33116">
    <property type="entry name" value="REVERSE TRANSCRIPTASE ZINC-BINDING DOMAIN-CONTAINING PROTEIN-RELATED-RELATED"/>
    <property type="match status" value="1"/>
</dbReference>
<gene>
    <name evidence="1" type="ORF">SSX86_032639</name>
</gene>
<accession>A0AAP0C7Q5</accession>
<dbReference type="EMBL" id="JBCNJP010012658">
    <property type="protein sequence ID" value="KAK9048398.1"/>
    <property type="molecule type" value="Genomic_DNA"/>
</dbReference>
<reference evidence="1 2" key="1">
    <citation type="submission" date="2024-04" db="EMBL/GenBank/DDBJ databases">
        <title>The reference genome of an endangered Asteraceae, Deinandra increscens subsp. villosa, native to the Central Coast of California.</title>
        <authorList>
            <person name="Guilliams M."/>
            <person name="Hasenstab-Lehman K."/>
            <person name="Meyer R."/>
            <person name="Mcevoy S."/>
        </authorList>
    </citation>
    <scope>NUCLEOTIDE SEQUENCE [LARGE SCALE GENOMIC DNA]</scope>
    <source>
        <tissue evidence="1">Leaf</tissue>
    </source>
</reference>
<dbReference type="AlphaFoldDB" id="A0AAP0C7Q5"/>
<dbReference type="Proteomes" id="UP001408789">
    <property type="component" value="Unassembled WGS sequence"/>
</dbReference>
<comment type="caution">
    <text evidence="1">The sequence shown here is derived from an EMBL/GenBank/DDBJ whole genome shotgun (WGS) entry which is preliminary data.</text>
</comment>
<dbReference type="PANTHER" id="PTHR33116:SF84">
    <property type="entry name" value="RNA-DIRECTED DNA POLYMERASE"/>
    <property type="match status" value="1"/>
</dbReference>